<dbReference type="CDD" id="cd06225">
    <property type="entry name" value="HAMP"/>
    <property type="match status" value="1"/>
</dbReference>
<evidence type="ECO:0000256" key="3">
    <source>
        <dbReference type="ARBA" id="ARBA00022481"/>
    </source>
</evidence>
<dbReference type="PRINTS" id="PR00260">
    <property type="entry name" value="CHEMTRNSDUCR"/>
</dbReference>
<dbReference type="GO" id="GO:0005886">
    <property type="term" value="C:plasma membrane"/>
    <property type="evidence" value="ECO:0007669"/>
    <property type="project" value="UniProtKB-SubCell"/>
</dbReference>
<dbReference type="Pfam" id="PF02203">
    <property type="entry name" value="TarH"/>
    <property type="match status" value="1"/>
</dbReference>
<evidence type="ECO:0000256" key="2">
    <source>
        <dbReference type="ARBA" id="ARBA00022475"/>
    </source>
</evidence>
<evidence type="ECO:0000256" key="7">
    <source>
        <dbReference type="ARBA" id="ARBA00022989"/>
    </source>
</evidence>
<dbReference type="InterPro" id="IPR003122">
    <property type="entry name" value="Tar_rcpt_lig-bd"/>
</dbReference>
<dbReference type="GO" id="GO:0006935">
    <property type="term" value="P:chemotaxis"/>
    <property type="evidence" value="ECO:0007669"/>
    <property type="project" value="UniProtKB-KW"/>
</dbReference>
<comment type="caution">
    <text evidence="15">The sequence shown here is derived from an EMBL/GenBank/DDBJ whole genome shotgun (WGS) entry which is preliminary data.</text>
</comment>
<dbReference type="SUPFAM" id="SSF58104">
    <property type="entry name" value="Methyl-accepting chemotaxis protein (MCP) signaling domain"/>
    <property type="match status" value="1"/>
</dbReference>
<reference evidence="15 16" key="1">
    <citation type="submission" date="2019-02" db="EMBL/GenBank/DDBJ databases">
        <title>Dyella amyloliquefaciens sp. nov., isolated from forest soil.</title>
        <authorList>
            <person name="Gao Z.-H."/>
            <person name="Qiu L.-H."/>
        </authorList>
    </citation>
    <scope>NUCLEOTIDE SEQUENCE [LARGE SCALE GENOMIC DNA]</scope>
    <source>
        <strain evidence="15 16">KACC 12747</strain>
    </source>
</reference>
<dbReference type="SMART" id="SM00283">
    <property type="entry name" value="MA"/>
    <property type="match status" value="1"/>
</dbReference>
<dbReference type="Pfam" id="PF00672">
    <property type="entry name" value="HAMP"/>
    <property type="match status" value="1"/>
</dbReference>
<dbReference type="InterPro" id="IPR051310">
    <property type="entry name" value="MCP_chemotaxis"/>
</dbReference>
<keyword evidence="5" id="KW-0997">Cell inner membrane</keyword>
<feature type="domain" description="Methyl-accepting transducer" evidence="13">
    <location>
        <begin position="274"/>
        <end position="503"/>
    </location>
</feature>
<dbReference type="InterPro" id="IPR004090">
    <property type="entry name" value="Chemotax_Me-accpt_rcpt"/>
</dbReference>
<keyword evidence="8 12" id="KW-0472">Membrane</keyword>
<keyword evidence="9 11" id="KW-0807">Transducer</keyword>
<accession>A0A4V2NMB9</accession>
<organism evidence="15 16">
    <name type="scientific">Dyella soli</name>
    <dbReference type="NCBI Taxonomy" id="522319"/>
    <lineage>
        <taxon>Bacteria</taxon>
        <taxon>Pseudomonadati</taxon>
        <taxon>Pseudomonadota</taxon>
        <taxon>Gammaproteobacteria</taxon>
        <taxon>Lysobacterales</taxon>
        <taxon>Rhodanobacteraceae</taxon>
        <taxon>Dyella</taxon>
    </lineage>
</organism>
<proteinExistence type="inferred from homology"/>
<dbReference type="AlphaFoldDB" id="A0A4V2NMB9"/>
<dbReference type="PROSITE" id="PS50111">
    <property type="entry name" value="CHEMOTAXIS_TRANSDUC_2"/>
    <property type="match status" value="1"/>
</dbReference>
<comment type="similarity">
    <text evidence="10">Belongs to the methyl-accepting chemotaxis (MCP) protein family.</text>
</comment>
<evidence type="ECO:0000256" key="4">
    <source>
        <dbReference type="ARBA" id="ARBA00022500"/>
    </source>
</evidence>
<dbReference type="PROSITE" id="PS50885">
    <property type="entry name" value="HAMP"/>
    <property type="match status" value="1"/>
</dbReference>
<evidence type="ECO:0000259" key="14">
    <source>
        <dbReference type="PROSITE" id="PS50885"/>
    </source>
</evidence>
<dbReference type="RefSeq" id="WP_131150502.1">
    <property type="nucleotide sequence ID" value="NZ_SJTG01000001.1"/>
</dbReference>
<evidence type="ECO:0000256" key="6">
    <source>
        <dbReference type="ARBA" id="ARBA00022692"/>
    </source>
</evidence>
<evidence type="ECO:0000256" key="1">
    <source>
        <dbReference type="ARBA" id="ARBA00004429"/>
    </source>
</evidence>
<evidence type="ECO:0000313" key="16">
    <source>
        <dbReference type="Proteomes" id="UP000291822"/>
    </source>
</evidence>
<keyword evidence="6 12" id="KW-0812">Transmembrane</keyword>
<dbReference type="PANTHER" id="PTHR43531:SF11">
    <property type="entry name" value="METHYL-ACCEPTING CHEMOTAXIS PROTEIN 3"/>
    <property type="match status" value="1"/>
</dbReference>
<dbReference type="GO" id="GO:0007165">
    <property type="term" value="P:signal transduction"/>
    <property type="evidence" value="ECO:0007669"/>
    <property type="project" value="UniProtKB-KW"/>
</dbReference>
<comment type="subcellular location">
    <subcellularLocation>
        <location evidence="1">Cell inner membrane</location>
        <topology evidence="1">Multi-pass membrane protein</topology>
    </subcellularLocation>
</comment>
<keyword evidence="2" id="KW-1003">Cell membrane</keyword>
<keyword evidence="16" id="KW-1185">Reference proteome</keyword>
<evidence type="ECO:0000256" key="11">
    <source>
        <dbReference type="PROSITE-ProRule" id="PRU00284"/>
    </source>
</evidence>
<evidence type="ECO:0000313" key="15">
    <source>
        <dbReference type="EMBL" id="TCI12717.1"/>
    </source>
</evidence>
<protein>
    <submittedName>
        <fullName evidence="15">HAMP domain-containing protein</fullName>
    </submittedName>
</protein>
<dbReference type="PANTHER" id="PTHR43531">
    <property type="entry name" value="PROTEIN ICFG"/>
    <property type="match status" value="1"/>
</dbReference>
<feature type="transmembrane region" description="Helical" evidence="12">
    <location>
        <begin position="194"/>
        <end position="215"/>
    </location>
</feature>
<dbReference type="InterPro" id="IPR004089">
    <property type="entry name" value="MCPsignal_dom"/>
</dbReference>
<evidence type="ECO:0000256" key="10">
    <source>
        <dbReference type="ARBA" id="ARBA00029447"/>
    </source>
</evidence>
<dbReference type="InterPro" id="IPR003660">
    <property type="entry name" value="HAMP_dom"/>
</dbReference>
<keyword evidence="4" id="KW-0145">Chemotaxis</keyword>
<keyword evidence="3" id="KW-0488">Methylation</keyword>
<dbReference type="Gene3D" id="1.10.287.950">
    <property type="entry name" value="Methyl-accepting chemotaxis protein"/>
    <property type="match status" value="1"/>
</dbReference>
<dbReference type="Pfam" id="PF00015">
    <property type="entry name" value="MCPsignal"/>
    <property type="match status" value="1"/>
</dbReference>
<dbReference type="EMBL" id="SJTG01000001">
    <property type="protein sequence ID" value="TCI12717.1"/>
    <property type="molecule type" value="Genomic_DNA"/>
</dbReference>
<evidence type="ECO:0000256" key="12">
    <source>
        <dbReference type="SAM" id="Phobius"/>
    </source>
</evidence>
<dbReference type="Proteomes" id="UP000291822">
    <property type="component" value="Unassembled WGS sequence"/>
</dbReference>
<evidence type="ECO:0000259" key="13">
    <source>
        <dbReference type="PROSITE" id="PS50111"/>
    </source>
</evidence>
<feature type="domain" description="HAMP" evidence="14">
    <location>
        <begin position="217"/>
        <end position="269"/>
    </location>
</feature>
<name>A0A4V2NMB9_9GAMM</name>
<evidence type="ECO:0000256" key="5">
    <source>
        <dbReference type="ARBA" id="ARBA00022519"/>
    </source>
</evidence>
<evidence type="ECO:0000256" key="8">
    <source>
        <dbReference type="ARBA" id="ARBA00023136"/>
    </source>
</evidence>
<dbReference type="GO" id="GO:0004888">
    <property type="term" value="F:transmembrane signaling receptor activity"/>
    <property type="evidence" value="ECO:0007669"/>
    <property type="project" value="InterPro"/>
</dbReference>
<dbReference type="SMART" id="SM00304">
    <property type="entry name" value="HAMP"/>
    <property type="match status" value="1"/>
</dbReference>
<keyword evidence="7 12" id="KW-1133">Transmembrane helix</keyword>
<gene>
    <name evidence="15" type="ORF">EZM97_05085</name>
</gene>
<evidence type="ECO:0000256" key="9">
    <source>
        <dbReference type="ARBA" id="ARBA00023224"/>
    </source>
</evidence>
<sequence>MSKLLRPSFALNLRARLLLRLVAMLVFLLAMGAVGIVNLRHADSRIVNLVDGSLGPAADAGRIQNDYNSSLQVLTHAVLSQLPSAVEEAHTRIHADRFDVERHWKPLLASALAQQEAPSLKLAARHRDDADKAVDETLQLLDAGQFELASLKLSTEVQPAYQPLQSDFANLFESALNHGKEQVKAQRDADRRGVIMLIAGMLLALCATLVMDGLFMRSLLGRLALARSAASRIAEGDIGVPFEPGARDELGDLLRALAAMDAQLLRVIGQVREGARSVDQRAHQLAHDNLALSERTRAQSVSVQATADAMGQLGALAGRGADHARHAGHAAKDAEQDVAGAHAIAGDAQSSMSDVIASGQRIAAIVDLVDSIAFQTNLLALNAAIEAAHAGDNGRGFAVVAGEVRQLAQRCQEAGRQIRQMIESTSAAADAARERVHASGEALDAIARRMLGVTGQLARIDAATGEQVEGVGQMSAAVERLDQITRANTGLVERINETGAALARDADRLMRQVAFFRLSGPGDAGTTVHEAPSHELIRDGVPAPA</sequence>